<dbReference type="Gene3D" id="3.30.530.20">
    <property type="match status" value="1"/>
</dbReference>
<feature type="domain" description="START" evidence="2">
    <location>
        <begin position="155"/>
        <end position="297"/>
    </location>
</feature>
<dbReference type="Pfam" id="PF01852">
    <property type="entry name" value="START"/>
    <property type="match status" value="1"/>
</dbReference>
<proteinExistence type="predicted"/>
<dbReference type="AlphaFoldDB" id="A0A9D5DRI4"/>
<organism evidence="3">
    <name type="scientific">Cryptosporidium canis</name>
    <dbReference type="NCBI Taxonomy" id="195482"/>
    <lineage>
        <taxon>Eukaryota</taxon>
        <taxon>Sar</taxon>
        <taxon>Alveolata</taxon>
        <taxon>Apicomplexa</taxon>
        <taxon>Conoidasida</taxon>
        <taxon>Coccidia</taxon>
        <taxon>Eucoccidiorida</taxon>
        <taxon>Eimeriorina</taxon>
        <taxon>Cryptosporidiidae</taxon>
        <taxon>Cryptosporidium</taxon>
    </lineage>
</organism>
<comment type="caution">
    <text evidence="3">The sequence shown here is derived from an EMBL/GenBank/DDBJ whole genome shotgun (WGS) entry which is preliminary data.</text>
</comment>
<dbReference type="InterPro" id="IPR051213">
    <property type="entry name" value="START_lipid_transfer"/>
</dbReference>
<dbReference type="GO" id="GO:0008289">
    <property type="term" value="F:lipid binding"/>
    <property type="evidence" value="ECO:0007669"/>
    <property type="project" value="InterPro"/>
</dbReference>
<dbReference type="CDD" id="cd00177">
    <property type="entry name" value="START"/>
    <property type="match status" value="1"/>
</dbReference>
<dbReference type="OrthoDB" id="339297at2759"/>
<feature type="compositionally biased region" description="Low complexity" evidence="1">
    <location>
        <begin position="31"/>
        <end position="42"/>
    </location>
</feature>
<dbReference type="SUPFAM" id="SSF55961">
    <property type="entry name" value="Bet v1-like"/>
    <property type="match status" value="1"/>
</dbReference>
<feature type="region of interest" description="Disordered" evidence="1">
    <location>
        <begin position="1"/>
        <end position="42"/>
    </location>
</feature>
<dbReference type="GO" id="GO:0005737">
    <property type="term" value="C:cytoplasm"/>
    <property type="evidence" value="ECO:0007669"/>
    <property type="project" value="UniProtKB-ARBA"/>
</dbReference>
<evidence type="ECO:0000256" key="1">
    <source>
        <dbReference type="SAM" id="MobiDB-lite"/>
    </source>
</evidence>
<name>A0A9D5DRI4_9CRYT</name>
<accession>A0A9D5DRI4</accession>
<dbReference type="Proteomes" id="UP001067231">
    <property type="component" value="Unassembled WGS sequence"/>
</dbReference>
<dbReference type="PANTHER" id="PTHR19308">
    <property type="entry name" value="PHOSPHATIDYLCHOLINE TRANSFER PROTEIN"/>
    <property type="match status" value="1"/>
</dbReference>
<dbReference type="EMBL" id="JAPCXC010000001">
    <property type="protein sequence ID" value="KAJ1613765.1"/>
    <property type="molecule type" value="Genomic_DNA"/>
</dbReference>
<protein>
    <recommendedName>
        <fullName evidence="2">START domain-containing protein</fullName>
    </recommendedName>
</protein>
<gene>
    <name evidence="3" type="ORF">OJ253_104</name>
</gene>
<evidence type="ECO:0000259" key="2">
    <source>
        <dbReference type="PROSITE" id="PS50848"/>
    </source>
</evidence>
<dbReference type="PANTHER" id="PTHR19308:SF14">
    <property type="entry name" value="START DOMAIN-CONTAINING PROTEIN"/>
    <property type="match status" value="1"/>
</dbReference>
<sequence>MWGLWNGADGVKPASAKSEKQVSETGEAVPSSSSTRCVSNNSISESSSNFVGNGAIIGDHYEMVYPKTDRERALYQEYNKKLHEALSSFLAVVEDFNMAQESESNFKSFGSCQKTSPVHVNLGSMGDAICSRFDAPTPSSPSTSSKSEDGLSTYVAKCSLGTSLTPKNVFDFMVNVENKTLYDSTCAESSVIYHLGHLALARQCYRGMMGVQGREFLIIGRNFTLSDNCYALVALSVDDTRSLTDTEEEIPVTESYVRGEIKLVGFLIRQTKGVTELFFAQKMDLGGSVPQMLQRIVLAAQLQSLNALKKHLFDNFDSYFSQEGFKERGDSASSSAEQDGQ</sequence>
<dbReference type="InterPro" id="IPR023393">
    <property type="entry name" value="START-like_dom_sf"/>
</dbReference>
<dbReference type="PROSITE" id="PS50848">
    <property type="entry name" value="START"/>
    <property type="match status" value="1"/>
</dbReference>
<evidence type="ECO:0000313" key="3">
    <source>
        <dbReference type="EMBL" id="KAJ1613765.1"/>
    </source>
</evidence>
<reference evidence="3" key="1">
    <citation type="submission" date="2022-10" db="EMBL/GenBank/DDBJ databases">
        <title>Adaptive evolution leads to modifications in subtelomeric GC content in a zoonotic Cryptosporidium species.</title>
        <authorList>
            <person name="Li J."/>
            <person name="Feng Y."/>
            <person name="Xiao L."/>
        </authorList>
    </citation>
    <scope>NUCLEOTIDE SEQUENCE</scope>
    <source>
        <strain evidence="3">33844</strain>
    </source>
</reference>
<dbReference type="InterPro" id="IPR002913">
    <property type="entry name" value="START_lipid-bd_dom"/>
</dbReference>